<proteinExistence type="predicted"/>
<organism evidence="2 3">
    <name type="scientific">Paracerasibacillus soli</name>
    <dbReference type="NCBI Taxonomy" id="480284"/>
    <lineage>
        <taxon>Bacteria</taxon>
        <taxon>Bacillati</taxon>
        <taxon>Bacillota</taxon>
        <taxon>Bacilli</taxon>
        <taxon>Bacillales</taxon>
        <taxon>Bacillaceae</taxon>
        <taxon>Paracerasibacillus</taxon>
    </lineage>
</organism>
<keyword evidence="1" id="KW-0732">Signal</keyword>
<sequence>MKSRKRFGLFSNVTAITMLVMSLILPSFAFAEGGNESVSDDSFALTLMHFNDSHAHVEGYPKMITAIKEIRQEDQMHYY</sequence>
<dbReference type="Proteomes" id="UP001275315">
    <property type="component" value="Unassembled WGS sequence"/>
</dbReference>
<evidence type="ECO:0000313" key="2">
    <source>
        <dbReference type="EMBL" id="MDY0410411.1"/>
    </source>
</evidence>
<keyword evidence="3" id="KW-1185">Reference proteome</keyword>
<name>A0ABU5CX03_9BACI</name>
<gene>
    <name evidence="2" type="ORF">RWD45_20025</name>
</gene>
<accession>A0ABU5CX03</accession>
<dbReference type="EMBL" id="JAWDIQ010000003">
    <property type="protein sequence ID" value="MDY0410411.1"/>
    <property type="molecule type" value="Genomic_DNA"/>
</dbReference>
<comment type="caution">
    <text evidence="2">The sequence shown here is derived from an EMBL/GenBank/DDBJ whole genome shotgun (WGS) entry which is preliminary data.</text>
</comment>
<evidence type="ECO:0000256" key="1">
    <source>
        <dbReference type="SAM" id="SignalP"/>
    </source>
</evidence>
<reference evidence="2 3" key="1">
    <citation type="submission" date="2023-10" db="EMBL/GenBank/DDBJ databases">
        <title>Virgibacillus soli CC-YMP-6 genome.</title>
        <authorList>
            <person name="Miliotis G."/>
            <person name="Sengupta P."/>
            <person name="Hameed A."/>
            <person name="Chuvochina M."/>
            <person name="Mcdonagh F."/>
            <person name="Simpson A.C."/>
            <person name="Singh N.K."/>
            <person name="Rekha P.D."/>
            <person name="Raman K."/>
            <person name="Hugenholtz P."/>
            <person name="Venkateswaran K."/>
        </authorList>
    </citation>
    <scope>NUCLEOTIDE SEQUENCE [LARGE SCALE GENOMIC DNA]</scope>
    <source>
        <strain evidence="2 3">CC-YMP-6</strain>
    </source>
</reference>
<protein>
    <recommendedName>
        <fullName evidence="4">5'-nucleotidase</fullName>
    </recommendedName>
</protein>
<evidence type="ECO:0008006" key="4">
    <source>
        <dbReference type="Google" id="ProtNLM"/>
    </source>
</evidence>
<dbReference type="SUPFAM" id="SSF56300">
    <property type="entry name" value="Metallo-dependent phosphatases"/>
    <property type="match status" value="1"/>
</dbReference>
<dbReference type="InterPro" id="IPR029052">
    <property type="entry name" value="Metallo-depent_PP-like"/>
</dbReference>
<evidence type="ECO:0000313" key="3">
    <source>
        <dbReference type="Proteomes" id="UP001275315"/>
    </source>
</evidence>
<dbReference type="RefSeq" id="WP_320381292.1">
    <property type="nucleotide sequence ID" value="NZ_JAWDIQ010000003.1"/>
</dbReference>
<feature type="signal peptide" evidence="1">
    <location>
        <begin position="1"/>
        <end position="31"/>
    </location>
</feature>
<feature type="chain" id="PRO_5045725857" description="5'-nucleotidase" evidence="1">
    <location>
        <begin position="32"/>
        <end position="79"/>
    </location>
</feature>